<dbReference type="EMBL" id="BGPR01000061">
    <property type="protein sequence ID" value="GBL88657.1"/>
    <property type="molecule type" value="Genomic_DNA"/>
</dbReference>
<dbReference type="OrthoDB" id="272985at2759"/>
<dbReference type="AlphaFoldDB" id="A0A4Y2BA56"/>
<evidence type="ECO:0000313" key="2">
    <source>
        <dbReference type="Proteomes" id="UP000499080"/>
    </source>
</evidence>
<dbReference type="Proteomes" id="UP000499080">
    <property type="component" value="Unassembled WGS sequence"/>
</dbReference>
<evidence type="ECO:0000313" key="1">
    <source>
        <dbReference type="EMBL" id="GBL88657.1"/>
    </source>
</evidence>
<organism evidence="1 2">
    <name type="scientific">Araneus ventricosus</name>
    <name type="common">Orbweaver spider</name>
    <name type="synonym">Epeira ventricosa</name>
    <dbReference type="NCBI Taxonomy" id="182803"/>
    <lineage>
        <taxon>Eukaryota</taxon>
        <taxon>Metazoa</taxon>
        <taxon>Ecdysozoa</taxon>
        <taxon>Arthropoda</taxon>
        <taxon>Chelicerata</taxon>
        <taxon>Arachnida</taxon>
        <taxon>Araneae</taxon>
        <taxon>Araneomorphae</taxon>
        <taxon>Entelegynae</taxon>
        <taxon>Araneoidea</taxon>
        <taxon>Araneidae</taxon>
        <taxon>Araneus</taxon>
    </lineage>
</organism>
<comment type="caution">
    <text evidence="1">The sequence shown here is derived from an EMBL/GenBank/DDBJ whole genome shotgun (WGS) entry which is preliminary data.</text>
</comment>
<keyword evidence="2" id="KW-1185">Reference proteome</keyword>
<protein>
    <recommendedName>
        <fullName evidence="3">ATP-dependent DNA helicase</fullName>
    </recommendedName>
</protein>
<name>A0A4Y2BA56_ARAVE</name>
<proteinExistence type="predicted"/>
<sequence length="194" mass="22595">MVMFEQGGHTTVINLRIDNKRHEVEFENRWGVPHSSNLSKMFQAHINVEYCNSVKSIKYISCTPSHSSRLWEKYKDRFSEDVRHKKQRENPDIDLHYVPQIYKETLILLDDKCLSIFGKMLVLSGLPVPTRQAHNTLDRDLLRETNDDINILQHVMETNKLRLTENQLMAYEAVMNFIAEGNNGFLFFDAPGGI</sequence>
<accession>A0A4Y2BA56</accession>
<reference evidence="1 2" key="1">
    <citation type="journal article" date="2019" name="Sci. Rep.">
        <title>Orb-weaving spider Araneus ventricosus genome elucidates the spidroin gene catalogue.</title>
        <authorList>
            <person name="Kono N."/>
            <person name="Nakamura H."/>
            <person name="Ohtoshi R."/>
            <person name="Moran D.A.P."/>
            <person name="Shinohara A."/>
            <person name="Yoshida Y."/>
            <person name="Fujiwara M."/>
            <person name="Mori M."/>
            <person name="Tomita M."/>
            <person name="Arakawa K."/>
        </authorList>
    </citation>
    <scope>NUCLEOTIDE SEQUENCE [LARGE SCALE GENOMIC DNA]</scope>
</reference>
<evidence type="ECO:0008006" key="3">
    <source>
        <dbReference type="Google" id="ProtNLM"/>
    </source>
</evidence>
<gene>
    <name evidence="1" type="ORF">AVEN_195646_1</name>
</gene>
<dbReference type="PANTHER" id="PTHR10492:SF57">
    <property type="entry name" value="ATP-DEPENDENT DNA HELICASE"/>
    <property type="match status" value="1"/>
</dbReference>
<dbReference type="PANTHER" id="PTHR10492">
    <property type="match status" value="1"/>
</dbReference>